<reference evidence="1 2" key="2">
    <citation type="submission" date="2008-10" db="EMBL/GenBank/DDBJ databases">
        <authorList>
            <person name="Fulton L."/>
            <person name="Clifton S."/>
            <person name="Fulton B."/>
            <person name="Xu J."/>
            <person name="Minx P."/>
            <person name="Pepin K.H."/>
            <person name="Johnson M."/>
            <person name="Thiruvilangam P."/>
            <person name="Bhonagiri V."/>
            <person name="Nash W.E."/>
            <person name="Mardis E.R."/>
            <person name="Wilson R.K."/>
        </authorList>
    </citation>
    <scope>NUCLEOTIDE SEQUENCE [LARGE SCALE GENOMIC DNA]</scope>
    <source>
        <strain evidence="1 2">DSM 17855</strain>
    </source>
</reference>
<dbReference type="HOGENOM" id="CLU_3284802_0_0_10"/>
<gene>
    <name evidence="1" type="ORF">BACDOR_01501</name>
</gene>
<organism evidence="1 2">
    <name type="scientific">Phocaeicola dorei DSM 17855</name>
    <dbReference type="NCBI Taxonomy" id="483217"/>
    <lineage>
        <taxon>Bacteria</taxon>
        <taxon>Pseudomonadati</taxon>
        <taxon>Bacteroidota</taxon>
        <taxon>Bacteroidia</taxon>
        <taxon>Bacteroidales</taxon>
        <taxon>Bacteroidaceae</taxon>
        <taxon>Phocaeicola</taxon>
    </lineage>
</organism>
<name>B6VW08_9BACT</name>
<reference evidence="1 2" key="1">
    <citation type="submission" date="2008-10" db="EMBL/GenBank/DDBJ databases">
        <title>Draft genome sequence of Bacteroides dorei (DSM 17855).</title>
        <authorList>
            <person name="Sudarsanam P."/>
            <person name="Ley R."/>
            <person name="Guruge J."/>
            <person name="Turnbaugh P.J."/>
            <person name="Mahowald M."/>
            <person name="Liep D."/>
            <person name="Gordon J."/>
        </authorList>
    </citation>
    <scope>NUCLEOTIDE SEQUENCE [LARGE SCALE GENOMIC DNA]</scope>
    <source>
        <strain evidence="1 2">DSM 17855</strain>
    </source>
</reference>
<dbReference type="AlphaFoldDB" id="B6VW08"/>
<dbReference type="EMBL" id="ABWZ01000029">
    <property type="protein sequence ID" value="EEB25970.1"/>
    <property type="molecule type" value="Genomic_DNA"/>
</dbReference>
<proteinExistence type="predicted"/>
<evidence type="ECO:0000313" key="1">
    <source>
        <dbReference type="EMBL" id="EEB25970.1"/>
    </source>
</evidence>
<evidence type="ECO:0000313" key="2">
    <source>
        <dbReference type="Proteomes" id="UP000004849"/>
    </source>
</evidence>
<accession>B6VW08</accession>
<dbReference type="Proteomes" id="UP000004849">
    <property type="component" value="Unassembled WGS sequence"/>
</dbReference>
<sequence length="40" mass="4696">MFGQTIHSAFPCLMKLIRLEYLAVKKQERGKDGLNIRFKN</sequence>
<protein>
    <submittedName>
        <fullName evidence="1">Uncharacterized protein</fullName>
    </submittedName>
</protein>